<sequence length="79" mass="8790">MENYEPRPMAVFWKLHAVYCAVNSGKALLEDIADATGLPATTIVRVATLLVEDKRIEAQVVDGHLCLKMRFPFDPAAFN</sequence>
<dbReference type="KEGG" id="smaz:LH19_06590"/>
<dbReference type="RefSeq" id="WP_054726039.1">
    <property type="nucleotide sequence ID" value="NZ_CP009429.1"/>
</dbReference>
<organism evidence="1 2">
    <name type="scientific">Sphingopyxis macrogoltabida</name>
    <name type="common">Sphingomonas macrogoltabidus</name>
    <dbReference type="NCBI Taxonomy" id="33050"/>
    <lineage>
        <taxon>Bacteria</taxon>
        <taxon>Pseudomonadati</taxon>
        <taxon>Pseudomonadota</taxon>
        <taxon>Alphaproteobacteria</taxon>
        <taxon>Sphingomonadales</taxon>
        <taxon>Sphingomonadaceae</taxon>
        <taxon>Sphingopyxis</taxon>
    </lineage>
</organism>
<evidence type="ECO:0000313" key="1">
    <source>
        <dbReference type="EMBL" id="AMU89995.1"/>
    </source>
</evidence>
<reference evidence="2" key="1">
    <citation type="submission" date="2015-11" db="EMBL/GenBank/DDBJ databases">
        <title>Complete genome sequence of a polyethylene-glycol degrader Sphingopyxis macrogoltabida 203N (NBRC 111659).</title>
        <authorList>
            <person name="Yoshiyuki O."/>
            <person name="Shouta N."/>
            <person name="Nagata Y."/>
            <person name="Numata M."/>
            <person name="Tsuchikane K."/>
            <person name="Hosoyama A."/>
            <person name="Yamazoe A."/>
            <person name="Tsuda M."/>
            <person name="Fujita N."/>
            <person name="Kawai F."/>
        </authorList>
    </citation>
    <scope>NUCLEOTIDE SEQUENCE [LARGE SCALE GENOMIC DNA]</scope>
    <source>
        <strain evidence="2">203N</strain>
    </source>
</reference>
<gene>
    <name evidence="1" type="ORF">ATM17_13205</name>
</gene>
<reference evidence="1 2" key="2">
    <citation type="journal article" date="2016" name="Genome Announc.">
        <title>Complete Genome Sequence of Sphingopyxis macrogoltabida Strain 203N (NBRC 111659), a Polyethylene Glycol Degrader.</title>
        <authorList>
            <person name="Ohtsubo Y."/>
            <person name="Nonoyama S."/>
            <person name="Nagata Y."/>
            <person name="Numata M."/>
            <person name="Tsuchikane K."/>
            <person name="Hosoyama A."/>
            <person name="Yamazoe A."/>
            <person name="Tsuda M."/>
            <person name="Fujita N."/>
            <person name="Kawai F."/>
        </authorList>
    </citation>
    <scope>NUCLEOTIDE SEQUENCE [LARGE SCALE GENOMIC DNA]</scope>
    <source>
        <strain evidence="1 2">203N</strain>
    </source>
</reference>
<name>A0AAC8Z1A8_SPHMC</name>
<dbReference type="EMBL" id="CP013344">
    <property type="protein sequence ID" value="AMU89995.1"/>
    <property type="molecule type" value="Genomic_DNA"/>
</dbReference>
<evidence type="ECO:0000313" key="2">
    <source>
        <dbReference type="Proteomes" id="UP000076088"/>
    </source>
</evidence>
<keyword evidence="2" id="KW-1185">Reference proteome</keyword>
<dbReference type="Proteomes" id="UP000076088">
    <property type="component" value="Chromosome"/>
</dbReference>
<accession>A0AAC8Z1A8</accession>
<protein>
    <submittedName>
        <fullName evidence="1">Uncharacterized protein</fullName>
    </submittedName>
</protein>
<proteinExistence type="predicted"/>
<dbReference type="AlphaFoldDB" id="A0AAC8Z1A8"/>